<dbReference type="VEuPathDB" id="ToxoDB:BESB_076970"/>
<keyword evidence="3" id="KW-1185">Reference proteome</keyword>
<name>A0A2A9MDM1_BESBE</name>
<dbReference type="RefSeq" id="XP_029217489.1">
    <property type="nucleotide sequence ID" value="XM_029366058.1"/>
</dbReference>
<accession>A0A2A9MDM1</accession>
<sequence>MCAALVSFIPRSTSRGSERVAAVLSSTVQASAAQRRQHFGAVPQLQEQELRTVSRLRFTGALGEQPKDRQAGGSGSRDFLQGPEPGYTSRRLSGVGADQRPRAKAHCWFAVWDQRGLLETEKPRGPKD</sequence>
<dbReference type="KEGG" id="bbes:BESB_076970"/>
<reference evidence="2 3" key="1">
    <citation type="submission" date="2017-09" db="EMBL/GenBank/DDBJ databases">
        <title>Genome sequencing of Besnoitia besnoiti strain Bb-Ger1.</title>
        <authorList>
            <person name="Schares G."/>
            <person name="Venepally P."/>
            <person name="Lorenzi H.A."/>
        </authorList>
    </citation>
    <scope>NUCLEOTIDE SEQUENCE [LARGE SCALE GENOMIC DNA]</scope>
    <source>
        <strain evidence="2 3">Bb-Ger1</strain>
    </source>
</reference>
<dbReference type="EMBL" id="NWUJ01000008">
    <property type="protein sequence ID" value="PFH33480.1"/>
    <property type="molecule type" value="Genomic_DNA"/>
</dbReference>
<evidence type="ECO:0000313" key="2">
    <source>
        <dbReference type="EMBL" id="PFH33480.1"/>
    </source>
</evidence>
<gene>
    <name evidence="2" type="ORF">BESB_076970</name>
</gene>
<comment type="caution">
    <text evidence="2">The sequence shown here is derived from an EMBL/GenBank/DDBJ whole genome shotgun (WGS) entry which is preliminary data.</text>
</comment>
<protein>
    <submittedName>
        <fullName evidence="2">Uncharacterized protein</fullName>
    </submittedName>
</protein>
<dbReference type="Proteomes" id="UP000224006">
    <property type="component" value="Chromosome VII"/>
</dbReference>
<evidence type="ECO:0000313" key="3">
    <source>
        <dbReference type="Proteomes" id="UP000224006"/>
    </source>
</evidence>
<feature type="region of interest" description="Disordered" evidence="1">
    <location>
        <begin position="56"/>
        <end position="101"/>
    </location>
</feature>
<dbReference type="GeneID" id="40312623"/>
<dbReference type="AlphaFoldDB" id="A0A2A9MDM1"/>
<evidence type="ECO:0000256" key="1">
    <source>
        <dbReference type="SAM" id="MobiDB-lite"/>
    </source>
</evidence>
<organism evidence="2 3">
    <name type="scientific">Besnoitia besnoiti</name>
    <name type="common">Apicomplexan protozoan</name>
    <dbReference type="NCBI Taxonomy" id="94643"/>
    <lineage>
        <taxon>Eukaryota</taxon>
        <taxon>Sar</taxon>
        <taxon>Alveolata</taxon>
        <taxon>Apicomplexa</taxon>
        <taxon>Conoidasida</taxon>
        <taxon>Coccidia</taxon>
        <taxon>Eucoccidiorida</taxon>
        <taxon>Eimeriorina</taxon>
        <taxon>Sarcocystidae</taxon>
        <taxon>Besnoitia</taxon>
    </lineage>
</organism>
<proteinExistence type="predicted"/>